<accession>A0A8E6B8I2</accession>
<reference evidence="1" key="1">
    <citation type="submission" date="2021-05" db="EMBL/GenBank/DDBJ databases">
        <title>Complete genome sequence of the cellulolytic planctomycete Telmatocola sphagniphila SP2T and characterization of the first cellulase from planctomycetes.</title>
        <authorList>
            <person name="Rakitin A.L."/>
            <person name="Beletsky A.V."/>
            <person name="Naumoff D.G."/>
            <person name="Kulichevskaya I.S."/>
            <person name="Mardanov A.V."/>
            <person name="Ravin N.V."/>
            <person name="Dedysh S.N."/>
        </authorList>
    </citation>
    <scope>NUCLEOTIDE SEQUENCE</scope>
    <source>
        <strain evidence="1">SP2T</strain>
    </source>
</reference>
<organism evidence="1 2">
    <name type="scientific">Telmatocola sphagniphila</name>
    <dbReference type="NCBI Taxonomy" id="1123043"/>
    <lineage>
        <taxon>Bacteria</taxon>
        <taxon>Pseudomonadati</taxon>
        <taxon>Planctomycetota</taxon>
        <taxon>Planctomycetia</taxon>
        <taxon>Gemmatales</taxon>
        <taxon>Gemmataceae</taxon>
    </lineage>
</organism>
<keyword evidence="2" id="KW-1185">Reference proteome</keyword>
<sequence>MTFSLKTFLKLFQASQDPRIMALVDEVEAAYSGGLANLTLKQVRALIRDFHDVLQVASKAFPDSTLLKTLQEQINDLFEFAPKMGSIVDIGVAKLKGTLSSDATLEEATQAATKWVTEFTGKPVNAFGPFLLFAVKLIARILLGLL</sequence>
<dbReference type="KEGG" id="tsph:KIH39_00120"/>
<dbReference type="RefSeq" id="WP_213497239.1">
    <property type="nucleotide sequence ID" value="NZ_CP074694.1"/>
</dbReference>
<gene>
    <name evidence="1" type="ORF">KIH39_00120</name>
</gene>
<protein>
    <submittedName>
        <fullName evidence="1">Uncharacterized protein</fullName>
    </submittedName>
</protein>
<name>A0A8E6B8I2_9BACT</name>
<evidence type="ECO:0000313" key="2">
    <source>
        <dbReference type="Proteomes" id="UP000676194"/>
    </source>
</evidence>
<evidence type="ECO:0000313" key="1">
    <source>
        <dbReference type="EMBL" id="QVL32360.1"/>
    </source>
</evidence>
<proteinExistence type="predicted"/>
<dbReference type="AlphaFoldDB" id="A0A8E6B8I2"/>
<dbReference type="Proteomes" id="UP000676194">
    <property type="component" value="Chromosome"/>
</dbReference>
<dbReference type="EMBL" id="CP074694">
    <property type="protein sequence ID" value="QVL32360.1"/>
    <property type="molecule type" value="Genomic_DNA"/>
</dbReference>